<gene>
    <name evidence="2" type="ORF">BFJ72_g3190</name>
</gene>
<organism evidence="2 3">
    <name type="scientific">Gibberella intermedia</name>
    <name type="common">Bulb rot disease fungus</name>
    <name type="synonym">Fusarium proliferatum</name>
    <dbReference type="NCBI Taxonomy" id="948311"/>
    <lineage>
        <taxon>Eukaryota</taxon>
        <taxon>Fungi</taxon>
        <taxon>Dikarya</taxon>
        <taxon>Ascomycota</taxon>
        <taxon>Pezizomycotina</taxon>
        <taxon>Sordariomycetes</taxon>
        <taxon>Hypocreomycetidae</taxon>
        <taxon>Hypocreales</taxon>
        <taxon>Nectriaceae</taxon>
        <taxon>Fusarium</taxon>
        <taxon>Fusarium fujikuroi species complex</taxon>
    </lineage>
</organism>
<comment type="caution">
    <text evidence="2">The sequence shown here is derived from an EMBL/GenBank/DDBJ whole genome shotgun (WGS) entry which is preliminary data.</text>
</comment>
<feature type="compositionally biased region" description="Basic residues" evidence="1">
    <location>
        <begin position="15"/>
        <end position="27"/>
    </location>
</feature>
<evidence type="ECO:0000313" key="3">
    <source>
        <dbReference type="Proteomes" id="UP000283569"/>
    </source>
</evidence>
<reference evidence="2 3" key="1">
    <citation type="journal article" date="2018" name="Sci. Rep.">
        <title>Characterisation of pathogen-specific regions and novel effector candidates in Fusarium oxysporum f. sp. cepae.</title>
        <authorList>
            <person name="Armitage A.D."/>
            <person name="Taylor A."/>
            <person name="Sobczyk M.K."/>
            <person name="Baxter L."/>
            <person name="Greenfield B.P."/>
            <person name="Bates H.J."/>
            <person name="Wilson F."/>
            <person name="Jackson A.C."/>
            <person name="Ott S."/>
            <person name="Harrison R.J."/>
            <person name="Clarkson J.P."/>
        </authorList>
    </citation>
    <scope>NUCLEOTIDE SEQUENCE [LARGE SCALE GENOMIC DNA]</scope>
    <source>
        <strain evidence="2 3">Fp_A8</strain>
    </source>
</reference>
<evidence type="ECO:0000313" key="2">
    <source>
        <dbReference type="EMBL" id="RKL45645.1"/>
    </source>
</evidence>
<feature type="compositionally biased region" description="Polar residues" evidence="1">
    <location>
        <begin position="1"/>
        <end position="11"/>
    </location>
</feature>
<feature type="region of interest" description="Disordered" evidence="1">
    <location>
        <begin position="1"/>
        <end position="28"/>
    </location>
</feature>
<protein>
    <submittedName>
        <fullName evidence="2">Uncharacterized protein</fullName>
    </submittedName>
</protein>
<name>A0A420TVN3_GIBIN</name>
<proteinExistence type="predicted"/>
<sequence>MPSNIPEQATTPAKAKPRSAASRHRNSRFSVKSDLAKLLERQIIWFANGFPGNKLPERLEAAVEKAKLQQPNWERYADRGEEWPLEWDMNEGDALSDAITQVLNAPLRDGVAIEWLGQTKGAIIKDLDRDNEDERVR</sequence>
<accession>A0A420TVN3</accession>
<evidence type="ECO:0000256" key="1">
    <source>
        <dbReference type="SAM" id="MobiDB-lite"/>
    </source>
</evidence>
<dbReference type="EMBL" id="MRDB01000008">
    <property type="protein sequence ID" value="RKL45645.1"/>
    <property type="molecule type" value="Genomic_DNA"/>
</dbReference>
<dbReference type="AlphaFoldDB" id="A0A420TVN3"/>
<dbReference type="Proteomes" id="UP000283569">
    <property type="component" value="Unassembled WGS sequence"/>
</dbReference>